<evidence type="ECO:0000313" key="2">
    <source>
        <dbReference type="EMBL" id="CNE56376.1"/>
    </source>
</evidence>
<name>A0A0T9L3Y4_YERKR</name>
<evidence type="ECO:0000259" key="1">
    <source>
        <dbReference type="Pfam" id="PF12883"/>
    </source>
</evidence>
<accession>A0A0T9L3Y4</accession>
<protein>
    <submittedName>
        <fullName evidence="2">Protein of uncharacterized function (DUF3828)</fullName>
    </submittedName>
</protein>
<dbReference type="Pfam" id="PF12883">
    <property type="entry name" value="DUF3828"/>
    <property type="match status" value="1"/>
</dbReference>
<dbReference type="InterPro" id="IPR024289">
    <property type="entry name" value="DUF3828"/>
</dbReference>
<sequence length="179" mass="20154">MRSLIFTFRNILLFIFALTFSHFTLAAGFTGIESTVNNFYKAYLSDNPANNEVLISEYVSSELMRSINDSTMCNYDSDNSVSAAELENKCSQKHECKQYKGNYICDWYGVWVESDVNYFTKSQDVYPSWKSNIKTSTISQNSKGSLVGVILGAGADPKVKLIVTLKQENDGWKIISVTE</sequence>
<proteinExistence type="predicted"/>
<reference evidence="2 3" key="1">
    <citation type="submission" date="2015-03" db="EMBL/GenBank/DDBJ databases">
        <authorList>
            <person name="Murphy D."/>
        </authorList>
    </citation>
    <scope>NUCLEOTIDE SEQUENCE [LARGE SCALE GENOMIC DNA]</scope>
    <source>
        <strain evidence="2 3">FCF326</strain>
    </source>
</reference>
<feature type="domain" description="DUF3828" evidence="1">
    <location>
        <begin position="116"/>
        <end position="177"/>
    </location>
</feature>
<dbReference type="Gene3D" id="3.10.450.50">
    <property type="match status" value="1"/>
</dbReference>
<organism evidence="2 3">
    <name type="scientific">Yersinia kristensenii</name>
    <dbReference type="NCBI Taxonomy" id="28152"/>
    <lineage>
        <taxon>Bacteria</taxon>
        <taxon>Pseudomonadati</taxon>
        <taxon>Pseudomonadota</taxon>
        <taxon>Gammaproteobacteria</taxon>
        <taxon>Enterobacterales</taxon>
        <taxon>Yersiniaceae</taxon>
        <taxon>Yersinia</taxon>
    </lineage>
</organism>
<dbReference type="AlphaFoldDB" id="A0A0T9L3Y4"/>
<dbReference type="RefSeq" id="WP_050119019.1">
    <property type="nucleotide sequence ID" value="NZ_CAWMAB010000005.1"/>
</dbReference>
<evidence type="ECO:0000313" key="3">
    <source>
        <dbReference type="Proteomes" id="UP000045824"/>
    </source>
</evidence>
<dbReference type="Proteomes" id="UP000045824">
    <property type="component" value="Unassembled WGS sequence"/>
</dbReference>
<gene>
    <name evidence="2" type="ORF">ERS008491_01613</name>
</gene>
<dbReference type="EMBL" id="CPYI01000005">
    <property type="protein sequence ID" value="CNE56376.1"/>
    <property type="molecule type" value="Genomic_DNA"/>
</dbReference>